<gene>
    <name evidence="3" type="ORF">ElyMa_003532100</name>
</gene>
<dbReference type="PROSITE" id="PS51406">
    <property type="entry name" value="FIBRINOGEN_C_2"/>
    <property type="match status" value="1"/>
</dbReference>
<evidence type="ECO:0000256" key="1">
    <source>
        <dbReference type="SAM" id="SignalP"/>
    </source>
</evidence>
<dbReference type="InterPro" id="IPR050373">
    <property type="entry name" value="Fibrinogen_C-term_domain"/>
</dbReference>
<evidence type="ECO:0000313" key="3">
    <source>
        <dbReference type="EMBL" id="GFR60493.1"/>
    </source>
</evidence>
<dbReference type="InterPro" id="IPR014716">
    <property type="entry name" value="Fibrinogen_a/b/g_C_1"/>
</dbReference>
<protein>
    <submittedName>
        <fullName evidence="3">Tenascin-R</fullName>
    </submittedName>
</protein>
<feature type="domain" description="Fibrinogen C-terminal" evidence="2">
    <location>
        <begin position="50"/>
        <end position="273"/>
    </location>
</feature>
<dbReference type="InterPro" id="IPR002181">
    <property type="entry name" value="Fibrinogen_a/b/g_C_dom"/>
</dbReference>
<feature type="non-terminal residue" evidence="3">
    <location>
        <position position="277"/>
    </location>
</feature>
<dbReference type="PANTHER" id="PTHR19143:SF254">
    <property type="entry name" value="TENASCIN-R"/>
    <property type="match status" value="1"/>
</dbReference>
<dbReference type="InterPro" id="IPR036056">
    <property type="entry name" value="Fibrinogen-like_C"/>
</dbReference>
<feature type="signal peptide" evidence="1">
    <location>
        <begin position="1"/>
        <end position="27"/>
    </location>
</feature>
<dbReference type="AlphaFoldDB" id="A0AAV4EHN0"/>
<evidence type="ECO:0000313" key="4">
    <source>
        <dbReference type="Proteomes" id="UP000762676"/>
    </source>
</evidence>
<dbReference type="Pfam" id="PF00147">
    <property type="entry name" value="Fibrinogen_C"/>
    <property type="match status" value="1"/>
</dbReference>
<dbReference type="SMART" id="SM00186">
    <property type="entry name" value="FBG"/>
    <property type="match status" value="1"/>
</dbReference>
<organism evidence="3 4">
    <name type="scientific">Elysia marginata</name>
    <dbReference type="NCBI Taxonomy" id="1093978"/>
    <lineage>
        <taxon>Eukaryota</taxon>
        <taxon>Metazoa</taxon>
        <taxon>Spiralia</taxon>
        <taxon>Lophotrochozoa</taxon>
        <taxon>Mollusca</taxon>
        <taxon>Gastropoda</taxon>
        <taxon>Heterobranchia</taxon>
        <taxon>Euthyneura</taxon>
        <taxon>Panpulmonata</taxon>
        <taxon>Sacoglossa</taxon>
        <taxon>Placobranchoidea</taxon>
        <taxon>Plakobranchidae</taxon>
        <taxon>Elysia</taxon>
    </lineage>
</organism>
<dbReference type="PANTHER" id="PTHR19143">
    <property type="entry name" value="FIBRINOGEN/TENASCIN/ANGIOPOEITIN"/>
    <property type="match status" value="1"/>
</dbReference>
<proteinExistence type="predicted"/>
<dbReference type="Proteomes" id="UP000762676">
    <property type="component" value="Unassembled WGS sequence"/>
</dbReference>
<accession>A0AAV4EHN0</accession>
<feature type="chain" id="PRO_5043696957" evidence="1">
    <location>
        <begin position="28"/>
        <end position="277"/>
    </location>
</feature>
<dbReference type="EMBL" id="BMAT01007240">
    <property type="protein sequence ID" value="GFR60493.1"/>
    <property type="molecule type" value="Genomic_DNA"/>
</dbReference>
<sequence>MIRMSDMGVSALFIYPLLILSVTGTNSGQDADPSDRDWASNVIYRYRNKQASKLSDQKCERGMGDDVTKWYPPYLIVANNRISKRLLCDTQTDGGGWIVIQRRFKGDTDFFRNWTEYRDGFGCLDGDFWLGNEAIHNLTNEHRYELRIDARWKGRKEFAGYNRFKLENEDNMYRLQLGYYVGTLGEEGQHTGLSYSRGQNFSTFDRDNDNSEDRNCAVYMQGAWWYNACHRTNLNGQWGLATFRGVSWSGVGQQWWHNFKFLYFTEMKIRKMPSPRS</sequence>
<dbReference type="SUPFAM" id="SSF56496">
    <property type="entry name" value="Fibrinogen C-terminal domain-like"/>
    <property type="match status" value="1"/>
</dbReference>
<evidence type="ECO:0000259" key="2">
    <source>
        <dbReference type="PROSITE" id="PS51406"/>
    </source>
</evidence>
<dbReference type="CDD" id="cd00087">
    <property type="entry name" value="FReD"/>
    <property type="match status" value="1"/>
</dbReference>
<dbReference type="GO" id="GO:0005615">
    <property type="term" value="C:extracellular space"/>
    <property type="evidence" value="ECO:0007669"/>
    <property type="project" value="TreeGrafter"/>
</dbReference>
<keyword evidence="1" id="KW-0732">Signal</keyword>
<reference evidence="3 4" key="1">
    <citation type="journal article" date="2021" name="Elife">
        <title>Chloroplast acquisition without the gene transfer in kleptoplastic sea slugs, Plakobranchus ocellatus.</title>
        <authorList>
            <person name="Maeda T."/>
            <person name="Takahashi S."/>
            <person name="Yoshida T."/>
            <person name="Shimamura S."/>
            <person name="Takaki Y."/>
            <person name="Nagai Y."/>
            <person name="Toyoda A."/>
            <person name="Suzuki Y."/>
            <person name="Arimoto A."/>
            <person name="Ishii H."/>
            <person name="Satoh N."/>
            <person name="Nishiyama T."/>
            <person name="Hasebe M."/>
            <person name="Maruyama T."/>
            <person name="Minagawa J."/>
            <person name="Obokata J."/>
            <person name="Shigenobu S."/>
        </authorList>
    </citation>
    <scope>NUCLEOTIDE SEQUENCE [LARGE SCALE GENOMIC DNA]</scope>
</reference>
<keyword evidence="4" id="KW-1185">Reference proteome</keyword>
<name>A0AAV4EHN0_9GAST</name>
<comment type="caution">
    <text evidence="3">The sequence shown here is derived from an EMBL/GenBank/DDBJ whole genome shotgun (WGS) entry which is preliminary data.</text>
</comment>
<dbReference type="Gene3D" id="3.90.215.10">
    <property type="entry name" value="Gamma Fibrinogen, chain A, domain 1"/>
    <property type="match status" value="1"/>
</dbReference>